<dbReference type="InterPro" id="IPR025695">
    <property type="entry name" value="DoxX-like"/>
</dbReference>
<keyword evidence="1" id="KW-0812">Transmembrane</keyword>
<dbReference type="EMBL" id="NUWN01000028">
    <property type="protein sequence ID" value="PFK43938.1"/>
    <property type="molecule type" value="Genomic_DNA"/>
</dbReference>
<evidence type="ECO:0000256" key="1">
    <source>
        <dbReference type="SAM" id="Phobius"/>
    </source>
</evidence>
<evidence type="ECO:0008006" key="4">
    <source>
        <dbReference type="Google" id="ProtNLM"/>
    </source>
</evidence>
<comment type="caution">
    <text evidence="2">The sequence shown here is derived from an EMBL/GenBank/DDBJ whole genome shotgun (WGS) entry which is preliminary data.</text>
</comment>
<feature type="transmembrane region" description="Helical" evidence="1">
    <location>
        <begin position="240"/>
        <end position="264"/>
    </location>
</feature>
<sequence length="306" mass="35733">MKKQKPIYVQTEMETRMDELWKYTQDPMLHTEWDARFTEISYLEKQDDEPQRFLYKTKIGFGIEIAGEGESVGQLRKETGERISSLKFWTDSKLSLIKVGRGYWKYTPNGEKIYFETQYDYETRFGSVGRMVDSYIFRPLLGWATAWSFDALKLWLERGLHPRLLIRKSIIHLVVCLILSFVWIYQGLVPKVLFTHPEEIRMLSILIGSTENSILALKIIVFLEIGFGITWLLPLKKRRLFLFHIFLLIGLTVAAWVTNILSFIQPFNPITLNFILIGLSAIGYINSNDLPRAKNCMRKRKGEMCG</sequence>
<feature type="transmembrane region" description="Helical" evidence="1">
    <location>
        <begin position="214"/>
        <end position="233"/>
    </location>
</feature>
<evidence type="ECO:0000313" key="3">
    <source>
        <dbReference type="Proteomes" id="UP000242656"/>
    </source>
</evidence>
<protein>
    <recommendedName>
        <fullName evidence="4">DoxX-like family protein</fullName>
    </recommendedName>
</protein>
<proteinExistence type="predicted"/>
<dbReference type="Pfam" id="PF13781">
    <property type="entry name" value="DoxX_3"/>
    <property type="match status" value="1"/>
</dbReference>
<evidence type="ECO:0000313" key="2">
    <source>
        <dbReference type="EMBL" id="PFK43938.1"/>
    </source>
</evidence>
<feature type="transmembrane region" description="Helical" evidence="1">
    <location>
        <begin position="170"/>
        <end position="194"/>
    </location>
</feature>
<dbReference type="SUPFAM" id="SSF55961">
    <property type="entry name" value="Bet v1-like"/>
    <property type="match status" value="1"/>
</dbReference>
<keyword evidence="1" id="KW-0472">Membrane</keyword>
<dbReference type="RefSeq" id="WP_098490543.1">
    <property type="nucleotide sequence ID" value="NZ_NUWN01000028.1"/>
</dbReference>
<name>A0A2B0MCL1_BACCE</name>
<dbReference type="Proteomes" id="UP000242656">
    <property type="component" value="Unassembled WGS sequence"/>
</dbReference>
<gene>
    <name evidence="2" type="ORF">COI93_09295</name>
</gene>
<reference evidence="2 3" key="1">
    <citation type="submission" date="2017-09" db="EMBL/GenBank/DDBJ databases">
        <title>Large-scale bioinformatics analysis of Bacillus genomes uncovers conserved roles of natural products in bacterial physiology.</title>
        <authorList>
            <consortium name="Agbiome Team Llc"/>
            <person name="Bleich R.M."/>
            <person name="Grubbs K.J."/>
            <person name="Santa Maria K.C."/>
            <person name="Allen S.E."/>
            <person name="Farag S."/>
            <person name="Shank E.A."/>
            <person name="Bowers A."/>
        </authorList>
    </citation>
    <scope>NUCLEOTIDE SEQUENCE [LARGE SCALE GENOMIC DNA]</scope>
    <source>
        <strain evidence="2 3">AFS083043</strain>
    </source>
</reference>
<feature type="transmembrane region" description="Helical" evidence="1">
    <location>
        <begin position="270"/>
        <end position="290"/>
    </location>
</feature>
<organism evidence="2 3">
    <name type="scientific">Bacillus cereus</name>
    <dbReference type="NCBI Taxonomy" id="1396"/>
    <lineage>
        <taxon>Bacteria</taxon>
        <taxon>Bacillati</taxon>
        <taxon>Bacillota</taxon>
        <taxon>Bacilli</taxon>
        <taxon>Bacillales</taxon>
        <taxon>Bacillaceae</taxon>
        <taxon>Bacillus</taxon>
        <taxon>Bacillus cereus group</taxon>
    </lineage>
</organism>
<dbReference type="AlphaFoldDB" id="A0A2B0MCL1"/>
<accession>A0A2B0MCL1</accession>
<keyword evidence="1" id="KW-1133">Transmembrane helix</keyword>